<reference evidence="2" key="1">
    <citation type="submission" date="2010-08" db="EMBL/GenBank/DDBJ databases">
        <authorList>
            <consortium name="Caenorhabditis japonica Sequencing Consortium"/>
            <person name="Wilson R.K."/>
        </authorList>
    </citation>
    <scope>NUCLEOTIDE SEQUENCE [LARGE SCALE GENOMIC DNA]</scope>
    <source>
        <strain evidence="2">DF5081</strain>
    </source>
</reference>
<dbReference type="InterPro" id="IPR050843">
    <property type="entry name" value="Glycosyl_Hydrlase_38"/>
</dbReference>
<dbReference type="GO" id="GO:0004559">
    <property type="term" value="F:alpha-mannosidase activity"/>
    <property type="evidence" value="ECO:0007669"/>
    <property type="project" value="TreeGrafter"/>
</dbReference>
<dbReference type="Gene3D" id="2.70.98.30">
    <property type="entry name" value="Golgi alpha-mannosidase II, domain 4"/>
    <property type="match status" value="1"/>
</dbReference>
<proteinExistence type="predicted"/>
<dbReference type="InterPro" id="IPR013780">
    <property type="entry name" value="Glyco_hydro_b"/>
</dbReference>
<protein>
    <submittedName>
        <fullName evidence="1">Glyco_hydro_38C domain-containing protein</fullName>
    </submittedName>
</protein>
<organism evidence="1 2">
    <name type="scientific">Caenorhabditis japonica</name>
    <dbReference type="NCBI Taxonomy" id="281687"/>
    <lineage>
        <taxon>Eukaryota</taxon>
        <taxon>Metazoa</taxon>
        <taxon>Ecdysozoa</taxon>
        <taxon>Nematoda</taxon>
        <taxon>Chromadorea</taxon>
        <taxon>Rhabditida</taxon>
        <taxon>Rhabditina</taxon>
        <taxon>Rhabditomorpha</taxon>
        <taxon>Rhabditoidea</taxon>
        <taxon>Rhabditidae</taxon>
        <taxon>Peloderinae</taxon>
        <taxon>Caenorhabditis</taxon>
    </lineage>
</organism>
<name>A0A8R1EIK0_CAEJA</name>
<dbReference type="GO" id="GO:0030246">
    <property type="term" value="F:carbohydrate binding"/>
    <property type="evidence" value="ECO:0007669"/>
    <property type="project" value="InterPro"/>
</dbReference>
<dbReference type="GO" id="GO:0005975">
    <property type="term" value="P:carbohydrate metabolic process"/>
    <property type="evidence" value="ECO:0007669"/>
    <property type="project" value="InterPro"/>
</dbReference>
<evidence type="ECO:0000313" key="1">
    <source>
        <dbReference type="EnsemblMetazoa" id="CJA35804a.1"/>
    </source>
</evidence>
<dbReference type="Gene3D" id="2.60.40.1180">
    <property type="entry name" value="Golgi alpha-mannosidase II"/>
    <property type="match status" value="1"/>
</dbReference>
<dbReference type="PANTHER" id="PTHR11607">
    <property type="entry name" value="ALPHA-MANNOSIDASE"/>
    <property type="match status" value="1"/>
</dbReference>
<dbReference type="GO" id="GO:0006491">
    <property type="term" value="P:N-glycan processing"/>
    <property type="evidence" value="ECO:0007669"/>
    <property type="project" value="TreeGrafter"/>
</dbReference>
<sequence length="521" mass="58853">VTSKVSVMDDYSELLHQSIMDTKSVLEELADGELDLYPRIHDGVEMQTILNFEMNSRAREIKIFNSQLFTITDIFEIRVNVGDGGGADELLLSIGGKAIQAQIEPYFIKGKLEKDSRLVLFEATIPPLSMIKVRVQKKNSGGKTVLSKLEISKLSDTWKELEGSFWSLKTTKPSTLSLETQFLETSHDPVTGALQKATKLGSEQTFSCEQSWQKYRDAAGGAYLMRLSSETTDITSNLNGSKSRDHFARLSTNRRTLFSNVLRSKITKWPSDKLRSYTDSVGLQLLRREFYNLPVEKNYYPMPTAAVIETEKQRLSIVSNVEHGARFMEHGTVEINIDRILNQDDGKGLGFGSDSLPTDLHPVDMKFKLVFDQFSDHDITKNYSTHTLAAQQAVQNVIYPPIQLISENVNSIPDVDEISENSDLRFPCDLQLLTVRPISDDRELLILWRHATVLTGTSNFENCGEKELKNSLTNLLVKLGVQQVQQTDLSGTTDFGKVRNVENLEQIDLETFDFLTFVLYR</sequence>
<dbReference type="InterPro" id="IPR011013">
    <property type="entry name" value="Gal_mutarotase_sf_dom"/>
</dbReference>
<reference evidence="1" key="2">
    <citation type="submission" date="2022-06" db="UniProtKB">
        <authorList>
            <consortium name="EnsemblMetazoa"/>
        </authorList>
    </citation>
    <scope>IDENTIFICATION</scope>
    <source>
        <strain evidence="1">DF5081</strain>
    </source>
</reference>
<dbReference type="SUPFAM" id="SSF74650">
    <property type="entry name" value="Galactose mutarotase-like"/>
    <property type="match status" value="1"/>
</dbReference>
<accession>A0A8R1EIK0</accession>
<dbReference type="PANTHER" id="PTHR11607:SF71">
    <property type="entry name" value="ALPHA-MANNOSIDASE"/>
    <property type="match status" value="1"/>
</dbReference>
<dbReference type="EnsemblMetazoa" id="CJA35804a.1">
    <property type="protein sequence ID" value="CJA35804a.1"/>
    <property type="gene ID" value="WBGene00211651"/>
</dbReference>
<evidence type="ECO:0000313" key="2">
    <source>
        <dbReference type="Proteomes" id="UP000005237"/>
    </source>
</evidence>
<dbReference type="Proteomes" id="UP000005237">
    <property type="component" value="Unassembled WGS sequence"/>
</dbReference>
<dbReference type="AlphaFoldDB" id="A0A8R1EIK0"/>
<dbReference type="GO" id="GO:0000139">
    <property type="term" value="C:Golgi membrane"/>
    <property type="evidence" value="ECO:0007669"/>
    <property type="project" value="TreeGrafter"/>
</dbReference>
<keyword evidence="2" id="KW-1185">Reference proteome</keyword>